<evidence type="ECO:0000256" key="1">
    <source>
        <dbReference type="SAM" id="MobiDB-lite"/>
    </source>
</evidence>
<gene>
    <name evidence="2" type="ORF">Cvel_21699</name>
</gene>
<name>A0A0G4GFS5_9ALVE</name>
<feature type="region of interest" description="Disordered" evidence="1">
    <location>
        <begin position="1"/>
        <end position="89"/>
    </location>
</feature>
<protein>
    <submittedName>
        <fullName evidence="2">Uncharacterized protein</fullName>
    </submittedName>
</protein>
<feature type="compositionally biased region" description="Low complexity" evidence="1">
    <location>
        <begin position="7"/>
        <end position="21"/>
    </location>
</feature>
<proteinExistence type="predicted"/>
<dbReference type="VEuPathDB" id="CryptoDB:Cvel_21699"/>
<sequence length="180" mass="17990">MGGGSTTGSEGFAAAAAAPGARPLSAKRRREQADGGDGGVSGGGNGGGAVDVKSRGTGGDRSGFVSPVNMTPRHVEQPGNVLRGLGLEPPGRGSGDRISFGNLLKEAPVFRDGEIQAVVELSKLIKIGIEGVEESVARKDLVQFLADCGVGNIPDDADIQALVFGVALALWKGKGGQGGA</sequence>
<feature type="compositionally biased region" description="Gly residues" evidence="1">
    <location>
        <begin position="35"/>
        <end position="49"/>
    </location>
</feature>
<organism evidence="2">
    <name type="scientific">Chromera velia CCMP2878</name>
    <dbReference type="NCBI Taxonomy" id="1169474"/>
    <lineage>
        <taxon>Eukaryota</taxon>
        <taxon>Sar</taxon>
        <taxon>Alveolata</taxon>
        <taxon>Colpodellida</taxon>
        <taxon>Chromeraceae</taxon>
        <taxon>Chromera</taxon>
    </lineage>
</organism>
<reference evidence="2" key="1">
    <citation type="submission" date="2014-11" db="EMBL/GenBank/DDBJ databases">
        <authorList>
            <person name="Otto D Thomas"/>
            <person name="Naeem Raeece"/>
        </authorList>
    </citation>
    <scope>NUCLEOTIDE SEQUENCE</scope>
</reference>
<evidence type="ECO:0000313" key="2">
    <source>
        <dbReference type="EMBL" id="CEM28369.1"/>
    </source>
</evidence>
<dbReference type="AlphaFoldDB" id="A0A0G4GFS5"/>
<dbReference type="PhylomeDB" id="A0A0G4GFS5"/>
<accession>A0A0G4GFS5</accession>
<dbReference type="EMBL" id="CDMZ01001168">
    <property type="protein sequence ID" value="CEM28369.1"/>
    <property type="molecule type" value="Genomic_DNA"/>
</dbReference>